<dbReference type="Proteomes" id="UP000694560">
    <property type="component" value="Unplaced"/>
</dbReference>
<feature type="domain" description="C2H2-type" evidence="12">
    <location>
        <begin position="208"/>
        <end position="231"/>
    </location>
</feature>
<feature type="domain" description="C2H2-type" evidence="12">
    <location>
        <begin position="124"/>
        <end position="151"/>
    </location>
</feature>
<dbReference type="PROSITE" id="PS00028">
    <property type="entry name" value="ZINC_FINGER_C2H2_1"/>
    <property type="match status" value="4"/>
</dbReference>
<dbReference type="FunFam" id="3.30.160.60:FF:000127">
    <property type="entry name" value="Zinc finger protein 354C"/>
    <property type="match status" value="1"/>
</dbReference>
<dbReference type="SUPFAM" id="SSF57667">
    <property type="entry name" value="beta-beta-alpha zinc fingers"/>
    <property type="match status" value="3"/>
</dbReference>
<reference evidence="13" key="1">
    <citation type="submission" date="2025-08" db="UniProtKB">
        <authorList>
            <consortium name="Ensembl"/>
        </authorList>
    </citation>
    <scope>IDENTIFICATION</scope>
</reference>
<keyword evidence="5 11" id="KW-0863">Zinc-finger</keyword>
<keyword evidence="14" id="KW-1185">Reference proteome</keyword>
<dbReference type="GO" id="GO:0008270">
    <property type="term" value="F:zinc ion binding"/>
    <property type="evidence" value="ECO:0007669"/>
    <property type="project" value="UniProtKB-KW"/>
</dbReference>
<dbReference type="Pfam" id="PF00096">
    <property type="entry name" value="zf-C2H2"/>
    <property type="match status" value="5"/>
</dbReference>
<evidence type="ECO:0000313" key="14">
    <source>
        <dbReference type="Proteomes" id="UP000694560"/>
    </source>
</evidence>
<keyword evidence="3" id="KW-0479">Metal-binding</keyword>
<evidence type="ECO:0000256" key="8">
    <source>
        <dbReference type="ARBA" id="ARBA00023125"/>
    </source>
</evidence>
<accession>A0A8C5U8M8</accession>
<evidence type="ECO:0000313" key="13">
    <source>
        <dbReference type="Ensembl" id="ENSMCSP00000017099.1"/>
    </source>
</evidence>
<dbReference type="FunFam" id="3.30.160.60:FF:000566">
    <property type="entry name" value="zinc finger protein 133 isoform X2"/>
    <property type="match status" value="1"/>
</dbReference>
<dbReference type="GO" id="GO:0000981">
    <property type="term" value="F:DNA-binding transcription factor activity, RNA polymerase II-specific"/>
    <property type="evidence" value="ECO:0007669"/>
    <property type="project" value="TreeGrafter"/>
</dbReference>
<evidence type="ECO:0000256" key="2">
    <source>
        <dbReference type="ARBA" id="ARBA00006991"/>
    </source>
</evidence>
<comment type="similarity">
    <text evidence="2">Belongs to the krueppel C2H2-type zinc-finger protein family.</text>
</comment>
<feature type="domain" description="C2H2-type" evidence="12">
    <location>
        <begin position="180"/>
        <end position="207"/>
    </location>
</feature>
<dbReference type="AlphaFoldDB" id="A0A8C5U8M8"/>
<organism evidence="13 14">
    <name type="scientific">Malurus cyaneus samueli</name>
    <dbReference type="NCBI Taxonomy" id="2593467"/>
    <lineage>
        <taxon>Eukaryota</taxon>
        <taxon>Metazoa</taxon>
        <taxon>Chordata</taxon>
        <taxon>Craniata</taxon>
        <taxon>Vertebrata</taxon>
        <taxon>Euteleostomi</taxon>
        <taxon>Archelosauria</taxon>
        <taxon>Archosauria</taxon>
        <taxon>Dinosauria</taxon>
        <taxon>Saurischia</taxon>
        <taxon>Theropoda</taxon>
        <taxon>Coelurosauria</taxon>
        <taxon>Aves</taxon>
        <taxon>Neognathae</taxon>
        <taxon>Neoaves</taxon>
        <taxon>Telluraves</taxon>
        <taxon>Australaves</taxon>
        <taxon>Passeriformes</taxon>
        <taxon>Meliphagoidea</taxon>
        <taxon>Maluridae</taxon>
        <taxon>Malurus</taxon>
    </lineage>
</organism>
<keyword evidence="6" id="KW-0862">Zinc</keyword>
<feature type="domain" description="C2H2-type" evidence="12">
    <location>
        <begin position="96"/>
        <end position="123"/>
    </location>
</feature>
<comment type="subcellular location">
    <subcellularLocation>
        <location evidence="1">Nucleus</location>
    </subcellularLocation>
</comment>
<evidence type="ECO:0000256" key="1">
    <source>
        <dbReference type="ARBA" id="ARBA00004123"/>
    </source>
</evidence>
<dbReference type="FunFam" id="3.30.160.60:FF:000275">
    <property type="entry name" value="zinc finger protein 90 homolog"/>
    <property type="match status" value="1"/>
</dbReference>
<evidence type="ECO:0000256" key="11">
    <source>
        <dbReference type="PROSITE-ProRule" id="PRU00042"/>
    </source>
</evidence>
<keyword evidence="8" id="KW-0238">DNA-binding</keyword>
<dbReference type="PANTHER" id="PTHR23226:SF416">
    <property type="entry name" value="FI01424P"/>
    <property type="match status" value="1"/>
</dbReference>
<dbReference type="GO" id="GO:0005634">
    <property type="term" value="C:nucleus"/>
    <property type="evidence" value="ECO:0007669"/>
    <property type="project" value="UniProtKB-SubCell"/>
</dbReference>
<dbReference type="Gene3D" id="3.30.160.60">
    <property type="entry name" value="Classic Zinc Finger"/>
    <property type="match status" value="5"/>
</dbReference>
<evidence type="ECO:0000259" key="12">
    <source>
        <dbReference type="PROSITE" id="PS50157"/>
    </source>
</evidence>
<dbReference type="Ensembl" id="ENSMCST00000017535.1">
    <property type="protein sequence ID" value="ENSMCSP00000017099.1"/>
    <property type="gene ID" value="ENSMCSG00000012014.1"/>
</dbReference>
<proteinExistence type="inferred from homology"/>
<evidence type="ECO:0000256" key="5">
    <source>
        <dbReference type="ARBA" id="ARBA00022771"/>
    </source>
</evidence>
<dbReference type="FunFam" id="3.30.160.60:FF:002343">
    <property type="entry name" value="Zinc finger protein 33A"/>
    <property type="match status" value="1"/>
</dbReference>
<dbReference type="SMART" id="SM00355">
    <property type="entry name" value="ZnF_C2H2"/>
    <property type="match status" value="5"/>
</dbReference>
<dbReference type="FunFam" id="3.30.160.60:FF:000295">
    <property type="entry name" value="zinc finger protein 19"/>
    <property type="match status" value="1"/>
</dbReference>
<keyword evidence="7" id="KW-0805">Transcription regulation</keyword>
<keyword evidence="9" id="KW-0804">Transcription</keyword>
<reference evidence="13" key="2">
    <citation type="submission" date="2025-09" db="UniProtKB">
        <authorList>
            <consortium name="Ensembl"/>
        </authorList>
    </citation>
    <scope>IDENTIFICATION</scope>
</reference>
<dbReference type="InterPro" id="IPR036236">
    <property type="entry name" value="Znf_C2H2_sf"/>
</dbReference>
<dbReference type="GO" id="GO:0000978">
    <property type="term" value="F:RNA polymerase II cis-regulatory region sequence-specific DNA binding"/>
    <property type="evidence" value="ECO:0007669"/>
    <property type="project" value="TreeGrafter"/>
</dbReference>
<evidence type="ECO:0000256" key="9">
    <source>
        <dbReference type="ARBA" id="ARBA00023163"/>
    </source>
</evidence>
<sequence length="231" mass="26057">WVGGCSPASLPAAGQPRCQCRPAGDGLGGSPSPSLWHGGKCHPLLVLPPLGNELRMEIKEDKSPKAQGHRNPMRGKLQLEVPPDHPPADSHRGEALRVWECGKSFRDSSGLIIHQRIHSGDRPYECGECGKSFSTSSHLIRHLRFHTGERPYECPECGKKFHTNSNLLRHQRIHTEERPFCCPDCGKGFTHNFSLVTHRRIHTGERPYECPECGKRFSDSSNFTRHQRRHR</sequence>
<evidence type="ECO:0000256" key="7">
    <source>
        <dbReference type="ARBA" id="ARBA00023015"/>
    </source>
</evidence>
<dbReference type="PANTHER" id="PTHR23226">
    <property type="entry name" value="ZINC FINGER AND SCAN DOMAIN-CONTAINING"/>
    <property type="match status" value="1"/>
</dbReference>
<evidence type="ECO:0000256" key="4">
    <source>
        <dbReference type="ARBA" id="ARBA00022737"/>
    </source>
</evidence>
<keyword evidence="4" id="KW-0677">Repeat</keyword>
<dbReference type="InterPro" id="IPR013087">
    <property type="entry name" value="Znf_C2H2_type"/>
</dbReference>
<dbReference type="GO" id="GO:0045892">
    <property type="term" value="P:negative regulation of DNA-templated transcription"/>
    <property type="evidence" value="ECO:0007669"/>
    <property type="project" value="UniProtKB-ARBA"/>
</dbReference>
<evidence type="ECO:0000256" key="3">
    <source>
        <dbReference type="ARBA" id="ARBA00022723"/>
    </source>
</evidence>
<name>A0A8C5U8M8_9PASS</name>
<feature type="domain" description="C2H2-type" evidence="12">
    <location>
        <begin position="152"/>
        <end position="179"/>
    </location>
</feature>
<evidence type="ECO:0000256" key="6">
    <source>
        <dbReference type="ARBA" id="ARBA00022833"/>
    </source>
</evidence>
<evidence type="ECO:0000256" key="10">
    <source>
        <dbReference type="ARBA" id="ARBA00023242"/>
    </source>
</evidence>
<keyword evidence="10" id="KW-0539">Nucleus</keyword>
<protein>
    <recommendedName>
        <fullName evidence="12">C2H2-type domain-containing protein</fullName>
    </recommendedName>
</protein>
<dbReference type="PROSITE" id="PS50157">
    <property type="entry name" value="ZINC_FINGER_C2H2_2"/>
    <property type="match status" value="5"/>
</dbReference>